<evidence type="ECO:0000259" key="1">
    <source>
        <dbReference type="PROSITE" id="PS50830"/>
    </source>
</evidence>
<dbReference type="SUPFAM" id="SSF50199">
    <property type="entry name" value="Staphylococcal nuclease"/>
    <property type="match status" value="1"/>
</dbReference>
<organism evidence="2">
    <name type="scientific">viral metagenome</name>
    <dbReference type="NCBI Taxonomy" id="1070528"/>
    <lineage>
        <taxon>unclassified sequences</taxon>
        <taxon>metagenomes</taxon>
        <taxon>organismal metagenomes</taxon>
    </lineage>
</organism>
<dbReference type="PROSITE" id="PS50830">
    <property type="entry name" value="TNASE_3"/>
    <property type="match status" value="1"/>
</dbReference>
<reference evidence="2" key="1">
    <citation type="journal article" date="2020" name="Nature">
        <title>Giant virus diversity and host interactions through global metagenomics.</title>
        <authorList>
            <person name="Schulz F."/>
            <person name="Roux S."/>
            <person name="Paez-Espino D."/>
            <person name="Jungbluth S."/>
            <person name="Walsh D.A."/>
            <person name="Denef V.J."/>
            <person name="McMahon K.D."/>
            <person name="Konstantinidis K.T."/>
            <person name="Eloe-Fadrosh E.A."/>
            <person name="Kyrpides N.C."/>
            <person name="Woyke T."/>
        </authorList>
    </citation>
    <scope>NUCLEOTIDE SEQUENCE</scope>
    <source>
        <strain evidence="2">GVMAG-M-3300023184-165</strain>
    </source>
</reference>
<dbReference type="EMBL" id="MN740005">
    <property type="protein sequence ID" value="QHT83001.1"/>
    <property type="molecule type" value="Genomic_DNA"/>
</dbReference>
<dbReference type="AlphaFoldDB" id="A0A6C0HQN2"/>
<dbReference type="InterPro" id="IPR016071">
    <property type="entry name" value="Staphylococal_nuclease_OB-fold"/>
</dbReference>
<feature type="domain" description="TNase-like" evidence="1">
    <location>
        <begin position="46"/>
        <end position="174"/>
    </location>
</feature>
<proteinExistence type="predicted"/>
<name>A0A6C0HQN2_9ZZZZ</name>
<protein>
    <recommendedName>
        <fullName evidence="1">TNase-like domain-containing protein</fullName>
    </recommendedName>
</protein>
<evidence type="ECO:0000313" key="2">
    <source>
        <dbReference type="EMBL" id="QHT83001.1"/>
    </source>
</evidence>
<dbReference type="SMART" id="SM00318">
    <property type="entry name" value="SNc"/>
    <property type="match status" value="1"/>
</dbReference>
<sequence length="174" mass="19735">MRRLLTRCISNLCPCLEPDAKRDESLSGLIPEPKYDWKNTVPFVPPLGTGHVIKVYDGDTITIASSLPFPNSPIYRFPVRLNGIDTPEMHGKDEDEKTAAKNAQQALERLILHQDVVLKHVQTEKYGRILADVYLGDINLNKWLVDNRYAVTYDGGTKRAPKSWLKFQATGERE</sequence>
<dbReference type="Pfam" id="PF00565">
    <property type="entry name" value="SNase"/>
    <property type="match status" value="1"/>
</dbReference>
<accession>A0A6C0HQN2</accession>
<dbReference type="InterPro" id="IPR035437">
    <property type="entry name" value="SNase_OB-fold_sf"/>
</dbReference>
<dbReference type="Gene3D" id="2.40.50.90">
    <property type="match status" value="1"/>
</dbReference>